<dbReference type="AlphaFoldDB" id="A0A916IRG2"/>
<dbReference type="Proteomes" id="UP000672934">
    <property type="component" value="Unassembled WGS sequence"/>
</dbReference>
<dbReference type="RefSeq" id="WP_211946959.1">
    <property type="nucleotide sequence ID" value="NZ_CAJPUY010000006.1"/>
</dbReference>
<name>A0A916IRG2_9BURK</name>
<evidence type="ECO:0000313" key="2">
    <source>
        <dbReference type="Proteomes" id="UP000672934"/>
    </source>
</evidence>
<dbReference type="InterPro" id="IPR025688">
    <property type="entry name" value="PGDYG_prot"/>
</dbReference>
<evidence type="ECO:0000313" key="1">
    <source>
        <dbReference type="EMBL" id="CAG2138586.1"/>
    </source>
</evidence>
<accession>A0A916IRG2</accession>
<dbReference type="EMBL" id="CAJPUY010000006">
    <property type="protein sequence ID" value="CAG2138586.1"/>
    <property type="molecule type" value="Genomic_DNA"/>
</dbReference>
<proteinExistence type="predicted"/>
<organism evidence="1 2">
    <name type="scientific">Cupriavidus yeoncheonensis</name>
    <dbReference type="NCBI Taxonomy" id="1462994"/>
    <lineage>
        <taxon>Bacteria</taxon>
        <taxon>Pseudomonadati</taxon>
        <taxon>Pseudomonadota</taxon>
        <taxon>Betaproteobacteria</taxon>
        <taxon>Burkholderiales</taxon>
        <taxon>Burkholderiaceae</taxon>
        <taxon>Cupriavidus</taxon>
    </lineage>
</organism>
<comment type="caution">
    <text evidence="1">The sequence shown here is derived from an EMBL/GenBank/DDBJ whole genome shotgun (WGS) entry which is preliminary data.</text>
</comment>
<sequence length="144" mass="16100">MQQLTDIDLREDPAAARYVKEEQVQVMFAANAGELESREGPNRYRVGDAIVTGATGDRWVVSRERFDPKYVALAPSAHGEDGPYRNKPVPVLARRMEEAFSIARSDGGDMLHGKPGDWLMQYAPGDYGITEQARFAAVYRRLPD</sequence>
<evidence type="ECO:0008006" key="3">
    <source>
        <dbReference type="Google" id="ProtNLM"/>
    </source>
</evidence>
<keyword evidence="2" id="KW-1185">Reference proteome</keyword>
<dbReference type="Pfam" id="PF14083">
    <property type="entry name" value="PGDYG"/>
    <property type="match status" value="1"/>
</dbReference>
<gene>
    <name evidence="1" type="ORF">LMG31506_01976</name>
</gene>
<protein>
    <recommendedName>
        <fullName evidence="3">PGDYG protein</fullName>
    </recommendedName>
</protein>
<reference evidence="1" key="1">
    <citation type="submission" date="2021-03" db="EMBL/GenBank/DDBJ databases">
        <authorList>
            <person name="Peeters C."/>
        </authorList>
    </citation>
    <scope>NUCLEOTIDE SEQUENCE</scope>
    <source>
        <strain evidence="1">LMG 31506</strain>
    </source>
</reference>